<evidence type="ECO:0000313" key="3">
    <source>
        <dbReference type="Proteomes" id="UP001353858"/>
    </source>
</evidence>
<accession>A0AAN7S5X4</accession>
<evidence type="ECO:0000256" key="1">
    <source>
        <dbReference type="SAM" id="MobiDB-lite"/>
    </source>
</evidence>
<sequence length="119" mass="13402">MTIYDIPGIVAIAFPLSATSNNISGSFRVSEISSFNRDIFLESEFMASYVTNRPYLTTNKSGNIDIDANVNLNLNDAKLKPLPKVSPRNTKTNNRRKRRTAILTDTPVKDELERESNCY</sequence>
<name>A0AAN7S5X4_9COLE</name>
<keyword evidence="3" id="KW-1185">Reference proteome</keyword>
<dbReference type="AlphaFoldDB" id="A0AAN7S5X4"/>
<gene>
    <name evidence="2" type="ORF">RN001_015970</name>
</gene>
<evidence type="ECO:0000313" key="2">
    <source>
        <dbReference type="EMBL" id="KAK4871846.1"/>
    </source>
</evidence>
<feature type="compositionally biased region" description="Basic and acidic residues" evidence="1">
    <location>
        <begin position="107"/>
        <end position="119"/>
    </location>
</feature>
<reference evidence="3" key="1">
    <citation type="submission" date="2023-01" db="EMBL/GenBank/DDBJ databases">
        <title>Key to firefly adult light organ development and bioluminescence: homeobox transcription factors regulate luciferase expression and transportation to peroxisome.</title>
        <authorList>
            <person name="Fu X."/>
        </authorList>
    </citation>
    <scope>NUCLEOTIDE SEQUENCE [LARGE SCALE GENOMIC DNA]</scope>
</reference>
<dbReference type="EMBL" id="JARPUR010000008">
    <property type="protein sequence ID" value="KAK4871846.1"/>
    <property type="molecule type" value="Genomic_DNA"/>
</dbReference>
<protein>
    <submittedName>
        <fullName evidence="2">Uncharacterized protein</fullName>
    </submittedName>
</protein>
<feature type="region of interest" description="Disordered" evidence="1">
    <location>
        <begin position="80"/>
        <end position="119"/>
    </location>
</feature>
<proteinExistence type="predicted"/>
<comment type="caution">
    <text evidence="2">The sequence shown here is derived from an EMBL/GenBank/DDBJ whole genome shotgun (WGS) entry which is preliminary data.</text>
</comment>
<organism evidence="2 3">
    <name type="scientific">Aquatica leii</name>
    <dbReference type="NCBI Taxonomy" id="1421715"/>
    <lineage>
        <taxon>Eukaryota</taxon>
        <taxon>Metazoa</taxon>
        <taxon>Ecdysozoa</taxon>
        <taxon>Arthropoda</taxon>
        <taxon>Hexapoda</taxon>
        <taxon>Insecta</taxon>
        <taxon>Pterygota</taxon>
        <taxon>Neoptera</taxon>
        <taxon>Endopterygota</taxon>
        <taxon>Coleoptera</taxon>
        <taxon>Polyphaga</taxon>
        <taxon>Elateriformia</taxon>
        <taxon>Elateroidea</taxon>
        <taxon>Lampyridae</taxon>
        <taxon>Luciolinae</taxon>
        <taxon>Aquatica</taxon>
    </lineage>
</organism>
<dbReference type="Proteomes" id="UP001353858">
    <property type="component" value="Unassembled WGS sequence"/>
</dbReference>